<dbReference type="EMBL" id="CM035421">
    <property type="protein sequence ID" value="KAH7388202.1"/>
    <property type="molecule type" value="Genomic_DNA"/>
</dbReference>
<reference evidence="2" key="1">
    <citation type="submission" date="2021-08" db="EMBL/GenBank/DDBJ databases">
        <title>WGS assembly of Ceratopteris richardii.</title>
        <authorList>
            <person name="Marchant D.B."/>
            <person name="Chen G."/>
            <person name="Jenkins J."/>
            <person name="Shu S."/>
            <person name="Leebens-Mack J."/>
            <person name="Grimwood J."/>
            <person name="Schmutz J."/>
            <person name="Soltis P."/>
            <person name="Soltis D."/>
            <person name="Chen Z.-H."/>
        </authorList>
    </citation>
    <scope>NUCLEOTIDE SEQUENCE</scope>
    <source>
        <strain evidence="2">Whitten #5841</strain>
        <tissue evidence="2">Leaf</tissue>
    </source>
</reference>
<organism evidence="2 3">
    <name type="scientific">Ceratopteris richardii</name>
    <name type="common">Triangle waterfern</name>
    <dbReference type="NCBI Taxonomy" id="49495"/>
    <lineage>
        <taxon>Eukaryota</taxon>
        <taxon>Viridiplantae</taxon>
        <taxon>Streptophyta</taxon>
        <taxon>Embryophyta</taxon>
        <taxon>Tracheophyta</taxon>
        <taxon>Polypodiopsida</taxon>
        <taxon>Polypodiidae</taxon>
        <taxon>Polypodiales</taxon>
        <taxon>Pteridineae</taxon>
        <taxon>Pteridaceae</taxon>
        <taxon>Parkerioideae</taxon>
        <taxon>Ceratopteris</taxon>
    </lineage>
</organism>
<protein>
    <submittedName>
        <fullName evidence="2">Uncharacterized protein</fullName>
    </submittedName>
</protein>
<dbReference type="AlphaFoldDB" id="A0A8T2T0Y1"/>
<dbReference type="Proteomes" id="UP000825935">
    <property type="component" value="Chromosome 16"/>
</dbReference>
<evidence type="ECO:0000313" key="2">
    <source>
        <dbReference type="EMBL" id="KAH7388202.1"/>
    </source>
</evidence>
<evidence type="ECO:0000313" key="3">
    <source>
        <dbReference type="Proteomes" id="UP000825935"/>
    </source>
</evidence>
<accession>A0A8T2T0Y1</accession>
<proteinExistence type="predicted"/>
<name>A0A8T2T0Y1_CERRI</name>
<feature type="region of interest" description="Disordered" evidence="1">
    <location>
        <begin position="68"/>
        <end position="93"/>
    </location>
</feature>
<feature type="region of interest" description="Disordered" evidence="1">
    <location>
        <begin position="1"/>
        <end position="41"/>
    </location>
</feature>
<feature type="compositionally biased region" description="Basic residues" evidence="1">
    <location>
        <begin position="16"/>
        <end position="36"/>
    </location>
</feature>
<evidence type="ECO:0000256" key="1">
    <source>
        <dbReference type="SAM" id="MobiDB-lite"/>
    </source>
</evidence>
<keyword evidence="3" id="KW-1185">Reference proteome</keyword>
<comment type="caution">
    <text evidence="2">The sequence shown here is derived from an EMBL/GenBank/DDBJ whole genome shotgun (WGS) entry which is preliminary data.</text>
</comment>
<gene>
    <name evidence="2" type="ORF">KP509_16G063600</name>
</gene>
<sequence>MKRARRVHSRSANALRKQKATKTHRRRHSHHHKGKAAKVSAPRPKRTYLLRHRTRSYDRHAGHLANLAETPTRRSHHPRHSHRRHYRVVPHQKQRQTISHQKKQLHSLPLPVNYRGHPRRSSRIAHQLKMCYCPKAHFGDFHGKDFPQGSPKRACHVHMTNHGVEM</sequence>
<feature type="compositionally biased region" description="Basic residues" evidence="1">
    <location>
        <begin position="73"/>
        <end position="93"/>
    </location>
</feature>